<accession>A0A1V8SVR8</accession>
<evidence type="ECO:0000256" key="8">
    <source>
        <dbReference type="SAM" id="SignalP"/>
    </source>
</evidence>
<keyword evidence="11" id="KW-1185">Reference proteome</keyword>
<dbReference type="InParanoid" id="A0A1V8SVR8"/>
<keyword evidence="2" id="KW-0813">Transport</keyword>
<dbReference type="SUPFAM" id="SSF49344">
    <property type="entry name" value="CBD9-like"/>
    <property type="match status" value="1"/>
</dbReference>
<feature type="transmembrane region" description="Helical" evidence="7">
    <location>
        <begin position="318"/>
        <end position="338"/>
    </location>
</feature>
<dbReference type="InterPro" id="IPR015920">
    <property type="entry name" value="Cellobiose_DH-like_cyt"/>
</dbReference>
<dbReference type="PROSITE" id="PS50939">
    <property type="entry name" value="CYTOCHROME_B561"/>
    <property type="match status" value="1"/>
</dbReference>
<evidence type="ECO:0000259" key="9">
    <source>
        <dbReference type="PROSITE" id="PS50939"/>
    </source>
</evidence>
<evidence type="ECO:0000256" key="1">
    <source>
        <dbReference type="ARBA" id="ARBA00004370"/>
    </source>
</evidence>
<evidence type="ECO:0000256" key="4">
    <source>
        <dbReference type="ARBA" id="ARBA00022982"/>
    </source>
</evidence>
<feature type="transmembrane region" description="Helical" evidence="7">
    <location>
        <begin position="240"/>
        <end position="267"/>
    </location>
</feature>
<dbReference type="Pfam" id="PF16010">
    <property type="entry name" value="CDH-cyt"/>
    <property type="match status" value="1"/>
</dbReference>
<keyword evidence="3 7" id="KW-0812">Transmembrane</keyword>
<dbReference type="GO" id="GO:0016020">
    <property type="term" value="C:membrane"/>
    <property type="evidence" value="ECO:0007669"/>
    <property type="project" value="UniProtKB-SubCell"/>
</dbReference>
<feature type="transmembrane region" description="Helical" evidence="7">
    <location>
        <begin position="344"/>
        <end position="365"/>
    </location>
</feature>
<dbReference type="EMBL" id="NAJO01000025">
    <property type="protein sequence ID" value="OQO03275.1"/>
    <property type="molecule type" value="Genomic_DNA"/>
</dbReference>
<evidence type="ECO:0000256" key="6">
    <source>
        <dbReference type="ARBA" id="ARBA00023136"/>
    </source>
</evidence>
<feature type="transmembrane region" description="Helical" evidence="7">
    <location>
        <begin position="279"/>
        <end position="297"/>
    </location>
</feature>
<dbReference type="AlphaFoldDB" id="A0A1V8SVR8"/>
<dbReference type="OrthoDB" id="19261at2759"/>
<dbReference type="Proteomes" id="UP000192596">
    <property type="component" value="Unassembled WGS sequence"/>
</dbReference>
<organism evidence="10 11">
    <name type="scientific">Cryoendolithus antarcticus</name>
    <dbReference type="NCBI Taxonomy" id="1507870"/>
    <lineage>
        <taxon>Eukaryota</taxon>
        <taxon>Fungi</taxon>
        <taxon>Dikarya</taxon>
        <taxon>Ascomycota</taxon>
        <taxon>Pezizomycotina</taxon>
        <taxon>Dothideomycetes</taxon>
        <taxon>Dothideomycetidae</taxon>
        <taxon>Cladosporiales</taxon>
        <taxon>Cladosporiaceae</taxon>
        <taxon>Cryoendolithus</taxon>
    </lineage>
</organism>
<feature type="transmembrane region" description="Helical" evidence="7">
    <location>
        <begin position="211"/>
        <end position="233"/>
    </location>
</feature>
<feature type="chain" id="PRO_5012777026" description="Cytochrome b561 domain-containing protein" evidence="8">
    <location>
        <begin position="20"/>
        <end position="390"/>
    </location>
</feature>
<comment type="subcellular location">
    <subcellularLocation>
        <location evidence="1">Membrane</location>
    </subcellularLocation>
</comment>
<keyword evidence="5 7" id="KW-1133">Transmembrane helix</keyword>
<name>A0A1V8SVR8_9PEZI</name>
<dbReference type="InterPro" id="IPR006593">
    <property type="entry name" value="Cyt_b561/ferric_Rdtase_TM"/>
</dbReference>
<evidence type="ECO:0000313" key="10">
    <source>
        <dbReference type="EMBL" id="OQO03275.1"/>
    </source>
</evidence>
<sequence length="390" mass="42420">MAFRGFALATIGLVATAHAQVSTQCQGDVCYSLSIPQTSSSSNSRDIYFRIAAPKDYQWVALGQGSEMDGAQMFVMYQSANGQNVTVSPRNGEGHNTPEYNGNSQLTLLEGSGVLADKMVANVRCSNCSSWRGGNMDFSSSAASWIYANKFGYPIQSDDLNAGIQQHGNAYGTWSWDFATARGSNSVNPFLETSVITPSIINKSKSRNTVLVAHGGMASLAFLVVFPIGGILVRVANFSGLVWVHAGLQMLAWLIYLVAFGMGVWLATNTDDIKKAHPVIGIALFLVLLVQPALGWMHHKMFNEKRTRTAWSWTHIGIGRLAILVGMINGGLGLQLAGDTEKKHVVPYAIVAVVFGLAYIGAIVWGELKRRRNRPNEQYKLQGDELHSMN</sequence>
<reference evidence="11" key="1">
    <citation type="submission" date="2017-03" db="EMBL/GenBank/DDBJ databases">
        <title>Genomes of endolithic fungi from Antarctica.</title>
        <authorList>
            <person name="Coleine C."/>
            <person name="Masonjones S."/>
            <person name="Stajich J.E."/>
        </authorList>
    </citation>
    <scope>NUCLEOTIDE SEQUENCE [LARGE SCALE GENOMIC DNA]</scope>
    <source>
        <strain evidence="11">CCFEE 5527</strain>
    </source>
</reference>
<protein>
    <recommendedName>
        <fullName evidence="9">Cytochrome b561 domain-containing protein</fullName>
    </recommendedName>
</protein>
<dbReference type="CDD" id="cd09630">
    <property type="entry name" value="CDH_like_cytochrome"/>
    <property type="match status" value="1"/>
</dbReference>
<evidence type="ECO:0000256" key="3">
    <source>
        <dbReference type="ARBA" id="ARBA00022692"/>
    </source>
</evidence>
<evidence type="ECO:0000256" key="5">
    <source>
        <dbReference type="ARBA" id="ARBA00022989"/>
    </source>
</evidence>
<dbReference type="PANTHER" id="PTHR47797:SF1">
    <property type="entry name" value="CYTOCHROME B561 DOMAIN-CONTAINING PROTEIN-RELATED"/>
    <property type="match status" value="1"/>
</dbReference>
<dbReference type="STRING" id="1507870.A0A1V8SVR8"/>
<dbReference type="Gene3D" id="1.20.120.1770">
    <property type="match status" value="1"/>
</dbReference>
<dbReference type="InterPro" id="IPR005018">
    <property type="entry name" value="DOMON_domain"/>
</dbReference>
<evidence type="ECO:0000256" key="7">
    <source>
        <dbReference type="SAM" id="Phobius"/>
    </source>
</evidence>
<keyword evidence="6 7" id="KW-0472">Membrane</keyword>
<dbReference type="CDD" id="cd08760">
    <property type="entry name" value="Cyt_b561_FRRS1_like"/>
    <property type="match status" value="1"/>
</dbReference>
<evidence type="ECO:0000313" key="11">
    <source>
        <dbReference type="Proteomes" id="UP000192596"/>
    </source>
</evidence>
<feature type="signal peptide" evidence="8">
    <location>
        <begin position="1"/>
        <end position="19"/>
    </location>
</feature>
<dbReference type="SMART" id="SM00664">
    <property type="entry name" value="DoH"/>
    <property type="match status" value="1"/>
</dbReference>
<dbReference type="SMART" id="SM00665">
    <property type="entry name" value="B561"/>
    <property type="match status" value="1"/>
</dbReference>
<gene>
    <name evidence="10" type="ORF">B0A48_11531</name>
</gene>
<feature type="domain" description="Cytochrome b561" evidence="9">
    <location>
        <begin position="178"/>
        <end position="371"/>
    </location>
</feature>
<evidence type="ECO:0000256" key="2">
    <source>
        <dbReference type="ARBA" id="ARBA00022448"/>
    </source>
</evidence>
<comment type="caution">
    <text evidence="10">The sequence shown here is derived from an EMBL/GenBank/DDBJ whole genome shotgun (WGS) entry which is preliminary data.</text>
</comment>
<keyword evidence="8" id="KW-0732">Signal</keyword>
<keyword evidence="4" id="KW-0249">Electron transport</keyword>
<proteinExistence type="predicted"/>
<dbReference type="PANTHER" id="PTHR47797">
    <property type="entry name" value="DEHYDROGENASE, PUTATIVE (AFU_ORTHOLOGUE AFUA_8G05805)-RELATED"/>
    <property type="match status" value="1"/>
</dbReference>
<dbReference type="Gene3D" id="2.60.40.1210">
    <property type="entry name" value="Cellobiose dehydrogenase, cytochrome domain"/>
    <property type="match status" value="1"/>
</dbReference>